<sequence>MGLHLQSKIMGIGLPTPFELKGSLSELSFLFLLSIYMGSLFLFGIENIWVFNPFVV</sequence>
<evidence type="ECO:0000256" key="1">
    <source>
        <dbReference type="SAM" id="Phobius"/>
    </source>
</evidence>
<gene>
    <name evidence="2" type="ORF">RchiOBHm_Chr6g0274411</name>
</gene>
<comment type="caution">
    <text evidence="2">The sequence shown here is derived from an EMBL/GenBank/DDBJ whole genome shotgun (WGS) entry which is preliminary data.</text>
</comment>
<reference evidence="2 3" key="1">
    <citation type="journal article" date="2018" name="Nat. Genet.">
        <title>The Rosa genome provides new insights in the design of modern roses.</title>
        <authorList>
            <person name="Bendahmane M."/>
        </authorList>
    </citation>
    <scope>NUCLEOTIDE SEQUENCE [LARGE SCALE GENOMIC DNA]</scope>
    <source>
        <strain evidence="3">cv. Old Blush</strain>
    </source>
</reference>
<proteinExistence type="predicted"/>
<name>A0A2P6PRU1_ROSCH</name>
<keyword evidence="1" id="KW-1133">Transmembrane helix</keyword>
<dbReference type="Proteomes" id="UP000238479">
    <property type="component" value="Chromosome 6"/>
</dbReference>
<accession>A0A2P6PRU1</accession>
<feature type="transmembrane region" description="Helical" evidence="1">
    <location>
        <begin position="29"/>
        <end position="51"/>
    </location>
</feature>
<evidence type="ECO:0000313" key="2">
    <source>
        <dbReference type="EMBL" id="PRQ24616.1"/>
    </source>
</evidence>
<protein>
    <submittedName>
        <fullName evidence="2">Uncharacterized protein</fullName>
    </submittedName>
</protein>
<keyword evidence="1" id="KW-0472">Membrane</keyword>
<keyword evidence="1" id="KW-0812">Transmembrane</keyword>
<evidence type="ECO:0000313" key="3">
    <source>
        <dbReference type="Proteomes" id="UP000238479"/>
    </source>
</evidence>
<dbReference type="EMBL" id="PDCK01000044">
    <property type="protein sequence ID" value="PRQ24616.1"/>
    <property type="molecule type" value="Genomic_DNA"/>
</dbReference>
<organism evidence="2 3">
    <name type="scientific">Rosa chinensis</name>
    <name type="common">China rose</name>
    <dbReference type="NCBI Taxonomy" id="74649"/>
    <lineage>
        <taxon>Eukaryota</taxon>
        <taxon>Viridiplantae</taxon>
        <taxon>Streptophyta</taxon>
        <taxon>Embryophyta</taxon>
        <taxon>Tracheophyta</taxon>
        <taxon>Spermatophyta</taxon>
        <taxon>Magnoliopsida</taxon>
        <taxon>eudicotyledons</taxon>
        <taxon>Gunneridae</taxon>
        <taxon>Pentapetalae</taxon>
        <taxon>rosids</taxon>
        <taxon>fabids</taxon>
        <taxon>Rosales</taxon>
        <taxon>Rosaceae</taxon>
        <taxon>Rosoideae</taxon>
        <taxon>Rosoideae incertae sedis</taxon>
        <taxon>Rosa</taxon>
    </lineage>
</organism>
<dbReference type="Gramene" id="PRQ24616">
    <property type="protein sequence ID" value="PRQ24616"/>
    <property type="gene ID" value="RchiOBHm_Chr6g0274411"/>
</dbReference>
<dbReference type="AlphaFoldDB" id="A0A2P6PRU1"/>
<keyword evidence="3" id="KW-1185">Reference proteome</keyword>